<name>A0A1R4H5U5_9GAMM</name>
<proteinExistence type="predicted"/>
<gene>
    <name evidence="1" type="ORF">CRENPOLYSF1_180051</name>
</gene>
<evidence type="ECO:0000313" key="1">
    <source>
        <dbReference type="EMBL" id="SJM91230.1"/>
    </source>
</evidence>
<reference evidence="2" key="1">
    <citation type="submission" date="2017-02" db="EMBL/GenBank/DDBJ databases">
        <authorList>
            <person name="Daims H."/>
        </authorList>
    </citation>
    <scope>NUCLEOTIDE SEQUENCE [LARGE SCALE GENOMIC DNA]</scope>
</reference>
<dbReference type="AlphaFoldDB" id="A0A1R4H5U5"/>
<organism evidence="1 2">
    <name type="scientific">Crenothrix polyspora</name>
    <dbReference type="NCBI Taxonomy" id="360316"/>
    <lineage>
        <taxon>Bacteria</taxon>
        <taxon>Pseudomonadati</taxon>
        <taxon>Pseudomonadota</taxon>
        <taxon>Gammaproteobacteria</taxon>
        <taxon>Methylococcales</taxon>
        <taxon>Crenotrichaceae</taxon>
        <taxon>Crenothrix</taxon>
    </lineage>
</organism>
<protein>
    <submittedName>
        <fullName evidence="1">Uncharacterized protein</fullName>
    </submittedName>
</protein>
<evidence type="ECO:0000313" key="2">
    <source>
        <dbReference type="Proteomes" id="UP000195667"/>
    </source>
</evidence>
<keyword evidence="2" id="KW-1185">Reference proteome</keyword>
<sequence length="64" mass="7386">MGSLPVLKPREVVALLMVLGFSKVRQRGRINSFVTLMVGLQQWHFMLDVMCHRLCFDKLQKILG</sequence>
<dbReference type="Proteomes" id="UP000195667">
    <property type="component" value="Unassembled WGS sequence"/>
</dbReference>
<dbReference type="EMBL" id="FUKI01000090">
    <property type="protein sequence ID" value="SJM91230.1"/>
    <property type="molecule type" value="Genomic_DNA"/>
</dbReference>
<accession>A0A1R4H5U5</accession>